<dbReference type="Proteomes" id="UP000093514">
    <property type="component" value="Unassembled WGS sequence"/>
</dbReference>
<comment type="caution">
    <text evidence="2">The sequence shown here is derived from an EMBL/GenBank/DDBJ whole genome shotgun (WGS) entry which is preliminary data.</text>
</comment>
<sequence>MKARIFNHKVFITLILFLIIILFRINNNSLQEYNQSNDLKPIIIDKNRRVFGKGELRYNYGVPYLKLSGSNFEMGLQYGVLMREEIHSIYQKLNDYKEEFISNTSWYIRPFGNTYLDLKLKFMQNRIPKEYRRELQGLALGAGITYGEALFSALAPELFGFGCSTFLKRLGDRLIMARNFDISPDFLADYPIVIDFNPVNNGNFKSFGIVGVLGVITGMNQEGLGVTLNAVKTAEVNKSDEIPILYKTRRILENSTNLKEVEGRLEDYNSDLGWEMIVGSAKEDNGVIYDLFGSELRKSPLNQRDSLLTTNFFLNQEMRHKYMEVSVAEHPNNIGRYENIEGNLRDNNVEKINDIINILADIDFYKYKDNLDFSMLTFTANKYSTLQTIIMDLTKREGYFANAKGYSAFAPFYKYGWSFADIELYREEDKQIRELAQSLGHKYNQLLKIYQNKQYQNLLQKIDITKNDISLVELDLLFKVWKENKDIVDENQLLEAIDFNLQRYRDFSLLYIMKGRILVYLGQISQGIKSLNQALDLASDYSAYKVKIYSYLAEGYFKLNNKEKASEYASKCINLIQKFAVGTLEEELSSQVDKYID</sequence>
<dbReference type="EMBL" id="LWDV01000006">
    <property type="protein sequence ID" value="OCL28071.1"/>
    <property type="molecule type" value="Genomic_DNA"/>
</dbReference>
<dbReference type="SMART" id="SM00028">
    <property type="entry name" value="TPR"/>
    <property type="match status" value="2"/>
</dbReference>
<dbReference type="InterPro" id="IPR011990">
    <property type="entry name" value="TPR-like_helical_dom_sf"/>
</dbReference>
<protein>
    <recommendedName>
        <fullName evidence="1">Peptidase C45 hydrolase domain-containing protein</fullName>
    </recommendedName>
</protein>
<accession>A0A1C0ACH4</accession>
<dbReference type="Gene3D" id="3.60.60.10">
    <property type="entry name" value="Penicillin V Acylase, Chain A"/>
    <property type="match status" value="1"/>
</dbReference>
<evidence type="ECO:0000313" key="3">
    <source>
        <dbReference type="Proteomes" id="UP000093514"/>
    </source>
</evidence>
<dbReference type="AlphaFoldDB" id="A0A1C0ACH4"/>
<dbReference type="PANTHER" id="PTHR35190:SF1">
    <property type="entry name" value="PEPTIDASE C45 HYDROLASE DOMAIN-CONTAINING PROTEIN"/>
    <property type="match status" value="1"/>
</dbReference>
<dbReference type="OrthoDB" id="2986817at2"/>
<evidence type="ECO:0000313" key="2">
    <source>
        <dbReference type="EMBL" id="OCL28071.1"/>
    </source>
</evidence>
<dbReference type="RefSeq" id="WP_068715150.1">
    <property type="nucleotide sequence ID" value="NZ_LWDV01000006.1"/>
</dbReference>
<dbReference type="InterPro" id="IPR047803">
    <property type="entry name" value="DCD1A/B-like"/>
</dbReference>
<keyword evidence="3" id="KW-1185">Reference proteome</keyword>
<dbReference type="SUPFAM" id="SSF48452">
    <property type="entry name" value="TPR-like"/>
    <property type="match status" value="1"/>
</dbReference>
<dbReference type="NCBIfam" id="NF040521">
    <property type="entry name" value="C45_proenzyme"/>
    <property type="match status" value="1"/>
</dbReference>
<evidence type="ECO:0000259" key="1">
    <source>
        <dbReference type="Pfam" id="PF03417"/>
    </source>
</evidence>
<organism evidence="2 3">
    <name type="scientific">Orenia metallireducens</name>
    <dbReference type="NCBI Taxonomy" id="1413210"/>
    <lineage>
        <taxon>Bacteria</taxon>
        <taxon>Bacillati</taxon>
        <taxon>Bacillota</taxon>
        <taxon>Clostridia</taxon>
        <taxon>Halanaerobiales</taxon>
        <taxon>Halobacteroidaceae</taxon>
        <taxon>Orenia</taxon>
    </lineage>
</organism>
<dbReference type="Pfam" id="PF03417">
    <property type="entry name" value="AAT"/>
    <property type="match status" value="1"/>
</dbReference>
<reference evidence="3" key="1">
    <citation type="submission" date="2016-07" db="EMBL/GenBank/DDBJ databases">
        <authorList>
            <person name="Florea S."/>
            <person name="Webb J.S."/>
            <person name="Jaromczyk J."/>
            <person name="Schardl C.L."/>
        </authorList>
    </citation>
    <scope>NUCLEOTIDE SEQUENCE [LARGE SCALE GENOMIC DNA]</scope>
    <source>
        <strain evidence="3">Z6</strain>
    </source>
</reference>
<name>A0A1C0ACH4_9FIRM</name>
<dbReference type="InterPro" id="IPR019734">
    <property type="entry name" value="TPR_rpt"/>
</dbReference>
<dbReference type="Gene3D" id="1.25.40.10">
    <property type="entry name" value="Tetratricopeptide repeat domain"/>
    <property type="match status" value="1"/>
</dbReference>
<reference evidence="2 3" key="2">
    <citation type="submission" date="2016-08" db="EMBL/GenBank/DDBJ databases">
        <title>Orenia metallireducens sp. nov. strain Z6, a Novel Metal-reducing Firmicute from the Deep Subsurface.</title>
        <authorList>
            <person name="Maxim B.I."/>
            <person name="Kenneth K."/>
            <person name="Flynn T.M."/>
            <person name="Oloughlin E.J."/>
            <person name="Locke R.A."/>
            <person name="Weber J.R."/>
            <person name="Egan S.M."/>
            <person name="Mackie R.I."/>
            <person name="Cann I.K."/>
        </authorList>
    </citation>
    <scope>NUCLEOTIDE SEQUENCE [LARGE SCALE GENOMIC DNA]</scope>
    <source>
        <strain evidence="2 3">Z6</strain>
    </source>
</reference>
<feature type="domain" description="Peptidase C45 hydrolase" evidence="1">
    <location>
        <begin position="172"/>
        <end position="369"/>
    </location>
</feature>
<dbReference type="InterPro" id="IPR047794">
    <property type="entry name" value="C45_proenzyme-like"/>
</dbReference>
<dbReference type="InterPro" id="IPR005079">
    <property type="entry name" value="Peptidase_C45_hydrolase"/>
</dbReference>
<proteinExistence type="predicted"/>
<dbReference type="PANTHER" id="PTHR35190">
    <property type="entry name" value="PROTEIN DCD1B"/>
    <property type="match status" value="1"/>
</dbReference>
<gene>
    <name evidence="2" type="ORF">U472_02410</name>
</gene>